<sequence length="234" mass="25649">MCGSNDHPTASQFLITVNTLSFQNLAKSPKGSNVSSGLIRSLLGVDSAKDVTSQRKLYELLDAGNLAEAHDVFSECGHGSEHAAMVVQASDSRLIYYMAGYVARKSIASTKCAECIQQLLQAKDESPPAAASLTAAVDRGGLLYPSAKLNALVTSFTHCFSVRELKSDSIMDLVSFLQLTKLTLVGFPDHSMALTNMIMKFYVLTRLHFHVKSQNCKRSAKKEKMKMLKLRRLL</sequence>
<proteinExistence type="predicted"/>
<gene>
    <name evidence="1" type="ORF">HPB51_007302</name>
</gene>
<keyword evidence="2" id="KW-1185">Reference proteome</keyword>
<dbReference type="Proteomes" id="UP000821866">
    <property type="component" value="Chromosome 10"/>
</dbReference>
<comment type="caution">
    <text evidence="1">The sequence shown here is derived from an EMBL/GenBank/DDBJ whole genome shotgun (WGS) entry which is preliminary data.</text>
</comment>
<organism evidence="1 2">
    <name type="scientific">Rhipicephalus microplus</name>
    <name type="common">Cattle tick</name>
    <name type="synonym">Boophilus microplus</name>
    <dbReference type="NCBI Taxonomy" id="6941"/>
    <lineage>
        <taxon>Eukaryota</taxon>
        <taxon>Metazoa</taxon>
        <taxon>Ecdysozoa</taxon>
        <taxon>Arthropoda</taxon>
        <taxon>Chelicerata</taxon>
        <taxon>Arachnida</taxon>
        <taxon>Acari</taxon>
        <taxon>Parasitiformes</taxon>
        <taxon>Ixodida</taxon>
        <taxon>Ixodoidea</taxon>
        <taxon>Ixodidae</taxon>
        <taxon>Rhipicephalinae</taxon>
        <taxon>Rhipicephalus</taxon>
        <taxon>Boophilus</taxon>
    </lineage>
</organism>
<evidence type="ECO:0008006" key="3">
    <source>
        <dbReference type="Google" id="ProtNLM"/>
    </source>
</evidence>
<name>A0A9J6ERX6_RHIMP</name>
<reference evidence="1" key="2">
    <citation type="submission" date="2021-09" db="EMBL/GenBank/DDBJ databases">
        <authorList>
            <person name="Jia N."/>
            <person name="Wang J."/>
            <person name="Shi W."/>
            <person name="Du L."/>
            <person name="Sun Y."/>
            <person name="Zhan W."/>
            <person name="Jiang J."/>
            <person name="Wang Q."/>
            <person name="Zhang B."/>
            <person name="Ji P."/>
            <person name="Sakyi L.B."/>
            <person name="Cui X."/>
            <person name="Yuan T."/>
            <person name="Jiang B."/>
            <person name="Yang W."/>
            <person name="Lam T.T.-Y."/>
            <person name="Chang Q."/>
            <person name="Ding S."/>
            <person name="Wang X."/>
            <person name="Zhu J."/>
            <person name="Ruan X."/>
            <person name="Zhao L."/>
            <person name="Wei J."/>
            <person name="Que T."/>
            <person name="Du C."/>
            <person name="Cheng J."/>
            <person name="Dai P."/>
            <person name="Han X."/>
            <person name="Huang E."/>
            <person name="Gao Y."/>
            <person name="Liu J."/>
            <person name="Shao H."/>
            <person name="Ye R."/>
            <person name="Li L."/>
            <person name="Wei W."/>
            <person name="Wang X."/>
            <person name="Wang C."/>
            <person name="Huo Q."/>
            <person name="Li W."/>
            <person name="Guo W."/>
            <person name="Chen H."/>
            <person name="Chen S."/>
            <person name="Zhou L."/>
            <person name="Zhou L."/>
            <person name="Ni X."/>
            <person name="Tian J."/>
            <person name="Zhou Y."/>
            <person name="Sheng Y."/>
            <person name="Liu T."/>
            <person name="Pan Y."/>
            <person name="Xia L."/>
            <person name="Li J."/>
            <person name="Zhao F."/>
            <person name="Cao W."/>
        </authorList>
    </citation>
    <scope>NUCLEOTIDE SEQUENCE</scope>
    <source>
        <strain evidence="1">Rmic-2018</strain>
        <tissue evidence="1">Larvae</tissue>
    </source>
</reference>
<dbReference type="EMBL" id="JABSTU010000002">
    <property type="protein sequence ID" value="KAH8036924.1"/>
    <property type="molecule type" value="Genomic_DNA"/>
</dbReference>
<dbReference type="AlphaFoldDB" id="A0A9J6ERX6"/>
<accession>A0A9J6ERX6</accession>
<protein>
    <recommendedName>
        <fullName evidence="3">Transposable element</fullName>
    </recommendedName>
</protein>
<evidence type="ECO:0000313" key="2">
    <source>
        <dbReference type="Proteomes" id="UP000821866"/>
    </source>
</evidence>
<reference evidence="1" key="1">
    <citation type="journal article" date="2020" name="Cell">
        <title>Large-Scale Comparative Analyses of Tick Genomes Elucidate Their Genetic Diversity and Vector Capacities.</title>
        <authorList>
            <consortium name="Tick Genome and Microbiome Consortium (TIGMIC)"/>
            <person name="Jia N."/>
            <person name="Wang J."/>
            <person name="Shi W."/>
            <person name="Du L."/>
            <person name="Sun Y."/>
            <person name="Zhan W."/>
            <person name="Jiang J.F."/>
            <person name="Wang Q."/>
            <person name="Zhang B."/>
            <person name="Ji P."/>
            <person name="Bell-Sakyi L."/>
            <person name="Cui X.M."/>
            <person name="Yuan T.T."/>
            <person name="Jiang B.G."/>
            <person name="Yang W.F."/>
            <person name="Lam T.T."/>
            <person name="Chang Q.C."/>
            <person name="Ding S.J."/>
            <person name="Wang X.J."/>
            <person name="Zhu J.G."/>
            <person name="Ruan X.D."/>
            <person name="Zhao L."/>
            <person name="Wei J.T."/>
            <person name="Ye R.Z."/>
            <person name="Que T.C."/>
            <person name="Du C.H."/>
            <person name="Zhou Y.H."/>
            <person name="Cheng J.X."/>
            <person name="Dai P.F."/>
            <person name="Guo W.B."/>
            <person name="Han X.H."/>
            <person name="Huang E.J."/>
            <person name="Li L.F."/>
            <person name="Wei W."/>
            <person name="Gao Y.C."/>
            <person name="Liu J.Z."/>
            <person name="Shao H.Z."/>
            <person name="Wang X."/>
            <person name="Wang C.C."/>
            <person name="Yang T.C."/>
            <person name="Huo Q.B."/>
            <person name="Li W."/>
            <person name="Chen H.Y."/>
            <person name="Chen S.E."/>
            <person name="Zhou L.G."/>
            <person name="Ni X.B."/>
            <person name="Tian J.H."/>
            <person name="Sheng Y."/>
            <person name="Liu T."/>
            <person name="Pan Y.S."/>
            <person name="Xia L.Y."/>
            <person name="Li J."/>
            <person name="Zhao F."/>
            <person name="Cao W.C."/>
        </authorList>
    </citation>
    <scope>NUCLEOTIDE SEQUENCE</scope>
    <source>
        <strain evidence="1">Rmic-2018</strain>
    </source>
</reference>
<evidence type="ECO:0000313" key="1">
    <source>
        <dbReference type="EMBL" id="KAH8036924.1"/>
    </source>
</evidence>